<sequence>MRFFSLFIPLLILPIVIARSYDHETVTFHEIGHLLGLGHSSVPGAIMYPNITPGTSKGQHAKDVEGIKALYNF</sequence>
<evidence type="ECO:0000313" key="2">
    <source>
        <dbReference type="Proteomes" id="UP001057402"/>
    </source>
</evidence>
<dbReference type="EMBL" id="CM042885">
    <property type="protein sequence ID" value="KAI4365945.1"/>
    <property type="molecule type" value="Genomic_DNA"/>
</dbReference>
<organism evidence="1 2">
    <name type="scientific">Melastoma candidum</name>
    <dbReference type="NCBI Taxonomy" id="119954"/>
    <lineage>
        <taxon>Eukaryota</taxon>
        <taxon>Viridiplantae</taxon>
        <taxon>Streptophyta</taxon>
        <taxon>Embryophyta</taxon>
        <taxon>Tracheophyta</taxon>
        <taxon>Spermatophyta</taxon>
        <taxon>Magnoliopsida</taxon>
        <taxon>eudicotyledons</taxon>
        <taxon>Gunneridae</taxon>
        <taxon>Pentapetalae</taxon>
        <taxon>rosids</taxon>
        <taxon>malvids</taxon>
        <taxon>Myrtales</taxon>
        <taxon>Melastomataceae</taxon>
        <taxon>Melastomatoideae</taxon>
        <taxon>Melastomateae</taxon>
        <taxon>Melastoma</taxon>
    </lineage>
</organism>
<protein>
    <submittedName>
        <fullName evidence="1">Uncharacterized protein</fullName>
    </submittedName>
</protein>
<accession>A0ACB9QKW3</accession>
<reference evidence="2" key="1">
    <citation type="journal article" date="2023" name="Front. Plant Sci.">
        <title>Chromosomal-level genome assembly of Melastoma candidum provides insights into trichome evolution.</title>
        <authorList>
            <person name="Zhong Y."/>
            <person name="Wu W."/>
            <person name="Sun C."/>
            <person name="Zou P."/>
            <person name="Liu Y."/>
            <person name="Dai S."/>
            <person name="Zhou R."/>
        </authorList>
    </citation>
    <scope>NUCLEOTIDE SEQUENCE [LARGE SCALE GENOMIC DNA]</scope>
</reference>
<evidence type="ECO:0000313" key="1">
    <source>
        <dbReference type="EMBL" id="KAI4365945.1"/>
    </source>
</evidence>
<gene>
    <name evidence="1" type="ORF">MLD38_021881</name>
</gene>
<keyword evidence="2" id="KW-1185">Reference proteome</keyword>
<name>A0ACB9QKW3_9MYRT</name>
<dbReference type="Proteomes" id="UP001057402">
    <property type="component" value="Chromosome 6"/>
</dbReference>
<comment type="caution">
    <text evidence="1">The sequence shown here is derived from an EMBL/GenBank/DDBJ whole genome shotgun (WGS) entry which is preliminary data.</text>
</comment>
<proteinExistence type="predicted"/>